<dbReference type="AlphaFoldDB" id="A0A2N5UB53"/>
<proteinExistence type="predicted"/>
<comment type="caution">
    <text evidence="1">The sequence shown here is derived from an EMBL/GenBank/DDBJ whole genome shotgun (WGS) entry which is preliminary data.</text>
</comment>
<organism evidence="1 2">
    <name type="scientific">Puccinia coronata f. sp. avenae</name>
    <dbReference type="NCBI Taxonomy" id="200324"/>
    <lineage>
        <taxon>Eukaryota</taxon>
        <taxon>Fungi</taxon>
        <taxon>Dikarya</taxon>
        <taxon>Basidiomycota</taxon>
        <taxon>Pucciniomycotina</taxon>
        <taxon>Pucciniomycetes</taxon>
        <taxon>Pucciniales</taxon>
        <taxon>Pucciniaceae</taxon>
        <taxon>Puccinia</taxon>
    </lineage>
</organism>
<gene>
    <name evidence="1" type="ORF">PCANC_19765</name>
</gene>
<name>A0A2N5UB53_9BASI</name>
<protein>
    <submittedName>
        <fullName evidence="1">Uncharacterized protein</fullName>
    </submittedName>
</protein>
<dbReference type="Proteomes" id="UP000235388">
    <property type="component" value="Unassembled WGS sequence"/>
</dbReference>
<dbReference type="EMBL" id="PGCJ01000266">
    <property type="protein sequence ID" value="PLW34976.1"/>
    <property type="molecule type" value="Genomic_DNA"/>
</dbReference>
<keyword evidence="2" id="KW-1185">Reference proteome</keyword>
<accession>A0A2N5UB53</accession>
<reference evidence="1 2" key="1">
    <citation type="submission" date="2017-11" db="EMBL/GenBank/DDBJ databases">
        <title>De novo assembly and phasing of dikaryotic genomes from two isolates of Puccinia coronata f. sp. avenae, the causal agent of oat crown rust.</title>
        <authorList>
            <person name="Miller M.E."/>
            <person name="Zhang Y."/>
            <person name="Omidvar V."/>
            <person name="Sperschneider J."/>
            <person name="Schwessinger B."/>
            <person name="Raley C."/>
            <person name="Palmer J.M."/>
            <person name="Garnica D."/>
            <person name="Upadhyaya N."/>
            <person name="Rathjen J."/>
            <person name="Taylor J.M."/>
            <person name="Park R.F."/>
            <person name="Dodds P.N."/>
            <person name="Hirsch C.D."/>
            <person name="Kianian S.F."/>
            <person name="Figueroa M."/>
        </authorList>
    </citation>
    <scope>NUCLEOTIDE SEQUENCE [LARGE SCALE GENOMIC DNA]</scope>
    <source>
        <strain evidence="1">12NC29</strain>
    </source>
</reference>
<evidence type="ECO:0000313" key="1">
    <source>
        <dbReference type="EMBL" id="PLW34976.1"/>
    </source>
</evidence>
<sequence>MRLLTPHFKNFKTCALQPFHHQARGAVEFSVERINSAKCAPNALCQIQTHAHDMLRSDETVLQNFSRLGLSSLGLIPSPHSSVPTLWNLSTCKVFPLTVNFDNDDAHPSLTNCCPQG</sequence>
<evidence type="ECO:0000313" key="2">
    <source>
        <dbReference type="Proteomes" id="UP000235388"/>
    </source>
</evidence>